<dbReference type="Proteomes" id="UP000177659">
    <property type="component" value="Unassembled WGS sequence"/>
</dbReference>
<dbReference type="InterPro" id="IPR003837">
    <property type="entry name" value="GatC"/>
</dbReference>
<protein>
    <recommendedName>
        <fullName evidence="3">Asp/Glu-ADT subunit C</fullName>
    </recommendedName>
</protein>
<reference evidence="1 2" key="1">
    <citation type="journal article" date="2016" name="Nat. Commun.">
        <title>Thousands of microbial genomes shed light on interconnected biogeochemical processes in an aquifer system.</title>
        <authorList>
            <person name="Anantharaman K."/>
            <person name="Brown C.T."/>
            <person name="Hug L.A."/>
            <person name="Sharon I."/>
            <person name="Castelle C.J."/>
            <person name="Probst A.J."/>
            <person name="Thomas B.C."/>
            <person name="Singh A."/>
            <person name="Wilkins M.J."/>
            <person name="Karaoz U."/>
            <person name="Brodie E.L."/>
            <person name="Williams K.H."/>
            <person name="Hubbard S.S."/>
            <person name="Banfield J.F."/>
        </authorList>
    </citation>
    <scope>NUCLEOTIDE SEQUENCE [LARGE SCALE GENOMIC DNA]</scope>
</reference>
<dbReference type="Gene3D" id="1.10.20.60">
    <property type="entry name" value="Glu-tRNAGln amidotransferase C subunit, N-terminal domain"/>
    <property type="match status" value="1"/>
</dbReference>
<dbReference type="InterPro" id="IPR036113">
    <property type="entry name" value="Asp/Glu-ADT_sf_sub_c"/>
</dbReference>
<dbReference type="AlphaFoldDB" id="A0A1F6D1Q2"/>
<name>A0A1F6D1Q2_9BACT</name>
<evidence type="ECO:0000313" key="1">
    <source>
        <dbReference type="EMBL" id="OGG55368.1"/>
    </source>
</evidence>
<accession>A0A1F6D1Q2</accession>
<dbReference type="GO" id="GO:0006450">
    <property type="term" value="P:regulation of translational fidelity"/>
    <property type="evidence" value="ECO:0007669"/>
    <property type="project" value="InterPro"/>
</dbReference>
<sequence>MERDHIKKLADLSRIKLEEEELPGIARDIESILSYVEQIKEVTDKTEVAPGLVRNVMREDALPHEGGAYTEKLLHEAPSSKNGFIRVRKIIDQG</sequence>
<organism evidence="1 2">
    <name type="scientific">Candidatus Kaiserbacteria bacterium RIFCSPHIGHO2_02_FULL_49_11</name>
    <dbReference type="NCBI Taxonomy" id="1798489"/>
    <lineage>
        <taxon>Bacteria</taxon>
        <taxon>Candidatus Kaiseribacteriota</taxon>
    </lineage>
</organism>
<dbReference type="NCBIfam" id="TIGR00135">
    <property type="entry name" value="gatC"/>
    <property type="match status" value="1"/>
</dbReference>
<dbReference type="SUPFAM" id="SSF141000">
    <property type="entry name" value="Glu-tRNAGln amidotransferase C subunit"/>
    <property type="match status" value="1"/>
</dbReference>
<proteinExistence type="predicted"/>
<comment type="caution">
    <text evidence="1">The sequence shown here is derived from an EMBL/GenBank/DDBJ whole genome shotgun (WGS) entry which is preliminary data.</text>
</comment>
<dbReference type="EMBL" id="MFLC01000004">
    <property type="protein sequence ID" value="OGG55368.1"/>
    <property type="molecule type" value="Genomic_DNA"/>
</dbReference>
<evidence type="ECO:0000313" key="2">
    <source>
        <dbReference type="Proteomes" id="UP000177659"/>
    </source>
</evidence>
<dbReference type="Pfam" id="PF02686">
    <property type="entry name" value="GatC"/>
    <property type="match status" value="1"/>
</dbReference>
<gene>
    <name evidence="1" type="ORF">A3D62_02305</name>
</gene>
<evidence type="ECO:0008006" key="3">
    <source>
        <dbReference type="Google" id="ProtNLM"/>
    </source>
</evidence>